<dbReference type="EMBL" id="KQ414661">
    <property type="protein sequence ID" value="KOC65586.1"/>
    <property type="molecule type" value="Genomic_DNA"/>
</dbReference>
<proteinExistence type="predicted"/>
<evidence type="ECO:0000256" key="1">
    <source>
        <dbReference type="SAM" id="MobiDB-lite"/>
    </source>
</evidence>
<sequence length="196" mass="20774">MFVENRNKDTLLFAFCAGITDVAEGTRGSSQLNPKLCVVRSALATVILHNCYRGLETLSKAPYLKSNGTSTGGKLEITQFFIGTASLGGSKEEQRDCSAHNQSAGSVQSGRIESIVESIVRHELRNLSISLAALRGYGGPRSAGNAESGRVKRDSNTGIPGSNRVQGHLATAYSDSFLEDLGQWCSMVFGNASSGP</sequence>
<organism evidence="2 3">
    <name type="scientific">Habropoda laboriosa</name>
    <dbReference type="NCBI Taxonomy" id="597456"/>
    <lineage>
        <taxon>Eukaryota</taxon>
        <taxon>Metazoa</taxon>
        <taxon>Ecdysozoa</taxon>
        <taxon>Arthropoda</taxon>
        <taxon>Hexapoda</taxon>
        <taxon>Insecta</taxon>
        <taxon>Pterygota</taxon>
        <taxon>Neoptera</taxon>
        <taxon>Endopterygota</taxon>
        <taxon>Hymenoptera</taxon>
        <taxon>Apocrita</taxon>
        <taxon>Aculeata</taxon>
        <taxon>Apoidea</taxon>
        <taxon>Anthophila</taxon>
        <taxon>Apidae</taxon>
        <taxon>Habropoda</taxon>
    </lineage>
</organism>
<name>A0A0L7R4A5_9HYME</name>
<evidence type="ECO:0000313" key="3">
    <source>
        <dbReference type="Proteomes" id="UP000053825"/>
    </source>
</evidence>
<accession>A0A0L7R4A5</accession>
<gene>
    <name evidence="2" type="ORF">WH47_00556</name>
</gene>
<protein>
    <submittedName>
        <fullName evidence="2">Uncharacterized protein</fullName>
    </submittedName>
</protein>
<keyword evidence="3" id="KW-1185">Reference proteome</keyword>
<dbReference type="AlphaFoldDB" id="A0A0L7R4A5"/>
<reference evidence="2 3" key="1">
    <citation type="submission" date="2015-07" db="EMBL/GenBank/DDBJ databases">
        <title>The genome of Habropoda laboriosa.</title>
        <authorList>
            <person name="Pan H."/>
            <person name="Kapheim K."/>
        </authorList>
    </citation>
    <scope>NUCLEOTIDE SEQUENCE [LARGE SCALE GENOMIC DNA]</scope>
    <source>
        <strain evidence="2">0110345459</strain>
    </source>
</reference>
<evidence type="ECO:0000313" key="2">
    <source>
        <dbReference type="EMBL" id="KOC65586.1"/>
    </source>
</evidence>
<feature type="region of interest" description="Disordered" evidence="1">
    <location>
        <begin position="140"/>
        <end position="163"/>
    </location>
</feature>
<dbReference type="Proteomes" id="UP000053825">
    <property type="component" value="Unassembled WGS sequence"/>
</dbReference>